<dbReference type="EMBL" id="JAHLJV010000007">
    <property type="protein sequence ID" value="KAK1597728.1"/>
    <property type="molecule type" value="Genomic_DNA"/>
</dbReference>
<evidence type="ECO:0000313" key="2">
    <source>
        <dbReference type="EMBL" id="KAK1597728.1"/>
    </source>
</evidence>
<accession>A0AAD8Q829</accession>
<keyword evidence="3" id="KW-1185">Reference proteome</keyword>
<dbReference type="GeneID" id="85436917"/>
<name>A0AAD8Q829_9PEZI</name>
<proteinExistence type="predicted"/>
<feature type="chain" id="PRO_5042179742" evidence="1">
    <location>
        <begin position="38"/>
        <end position="148"/>
    </location>
</feature>
<feature type="signal peptide" evidence="1">
    <location>
        <begin position="1"/>
        <end position="37"/>
    </location>
</feature>
<comment type="caution">
    <text evidence="2">The sequence shown here is derived from an EMBL/GenBank/DDBJ whole genome shotgun (WGS) entry which is preliminary data.</text>
</comment>
<keyword evidence="1" id="KW-0732">Signal</keyword>
<dbReference type="Proteomes" id="UP001230504">
    <property type="component" value="Unassembled WGS sequence"/>
</dbReference>
<reference evidence="2" key="1">
    <citation type="submission" date="2021-06" db="EMBL/GenBank/DDBJ databases">
        <title>Comparative genomics, transcriptomics and evolutionary studies reveal genomic signatures of adaptation to plant cell wall in hemibiotrophic fungi.</title>
        <authorList>
            <consortium name="DOE Joint Genome Institute"/>
            <person name="Baroncelli R."/>
            <person name="Diaz J.F."/>
            <person name="Benocci T."/>
            <person name="Peng M."/>
            <person name="Battaglia E."/>
            <person name="Haridas S."/>
            <person name="Andreopoulos W."/>
            <person name="Labutti K."/>
            <person name="Pangilinan J."/>
            <person name="Floch G.L."/>
            <person name="Makela M.R."/>
            <person name="Henrissat B."/>
            <person name="Grigoriev I.V."/>
            <person name="Crouch J.A."/>
            <person name="De Vries R.P."/>
            <person name="Sukno S.A."/>
            <person name="Thon M.R."/>
        </authorList>
    </citation>
    <scope>NUCLEOTIDE SEQUENCE</scope>
    <source>
        <strain evidence="2">CBS 125086</strain>
    </source>
</reference>
<evidence type="ECO:0000256" key="1">
    <source>
        <dbReference type="SAM" id="SignalP"/>
    </source>
</evidence>
<dbReference type="AlphaFoldDB" id="A0AAD8Q829"/>
<gene>
    <name evidence="2" type="ORF">LY79DRAFT_354784</name>
</gene>
<sequence>MFDFGIPSSWGQRHRSQLSARCVAFRRLVWWLHLAAAETVGSSWYGSSSLVVGFDHDPVMLYASCVTLWIRSLGSPRLATMRDSGRRLLCFALGWAVQSRCPILPTSVRRHAGRICSRVTYVHLSARAHRLPAVRLHTVVDTTRYLTS</sequence>
<dbReference type="RefSeq" id="XP_060418500.1">
    <property type="nucleotide sequence ID" value="XM_060552677.1"/>
</dbReference>
<evidence type="ECO:0000313" key="3">
    <source>
        <dbReference type="Proteomes" id="UP001230504"/>
    </source>
</evidence>
<organism evidence="2 3">
    <name type="scientific">Colletotrichum navitas</name>
    <dbReference type="NCBI Taxonomy" id="681940"/>
    <lineage>
        <taxon>Eukaryota</taxon>
        <taxon>Fungi</taxon>
        <taxon>Dikarya</taxon>
        <taxon>Ascomycota</taxon>
        <taxon>Pezizomycotina</taxon>
        <taxon>Sordariomycetes</taxon>
        <taxon>Hypocreomycetidae</taxon>
        <taxon>Glomerellales</taxon>
        <taxon>Glomerellaceae</taxon>
        <taxon>Colletotrichum</taxon>
        <taxon>Colletotrichum graminicola species complex</taxon>
    </lineage>
</organism>
<protein>
    <submittedName>
        <fullName evidence="2">Uncharacterized protein</fullName>
    </submittedName>
</protein>